<dbReference type="Pfam" id="PF05419">
    <property type="entry name" value="GUN4"/>
    <property type="match status" value="1"/>
</dbReference>
<keyword evidence="1" id="KW-0812">Transmembrane</keyword>
<evidence type="ECO:0000313" key="3">
    <source>
        <dbReference type="EMBL" id="MBW4542909.1"/>
    </source>
</evidence>
<name>A0A951U7J7_9CYAN</name>
<dbReference type="InterPro" id="IPR005532">
    <property type="entry name" value="SUMF_dom"/>
</dbReference>
<dbReference type="Pfam" id="PF03781">
    <property type="entry name" value="FGE-sulfatase"/>
    <property type="match status" value="1"/>
</dbReference>
<dbReference type="Gene3D" id="1.10.10.1770">
    <property type="entry name" value="Gun4-like"/>
    <property type="match status" value="1"/>
</dbReference>
<evidence type="ECO:0000259" key="2">
    <source>
        <dbReference type="PROSITE" id="PS50837"/>
    </source>
</evidence>
<dbReference type="PROSITE" id="PS50837">
    <property type="entry name" value="NACHT"/>
    <property type="match status" value="1"/>
</dbReference>
<dbReference type="PANTHER" id="PTHR46844">
    <property type="entry name" value="SLR5058 PROTEIN"/>
    <property type="match status" value="1"/>
</dbReference>
<proteinExistence type="predicted"/>
<sequence>MTEKSPESKTPLSDQLADALLKVLFVGSGGSSLFFLFQNEIPKALIAMGVAGGTSLLTSFWDGLLEILRTRMKERGQEVGKAIDRTLDLTLSGFKKKYLEVLKVECYSLDVEGHQIEQTLALEDVFVPLYIESGHNAGILTTGSQEIWEFLPKQHYSLGQYPHRRIVILAGPGYGKTTLLRYLTFTYVTKSHPSQTRWFIPILLRLREVHSLILEENPSSLSNLIVKHLENRAEYRDFKPSQNWFEEWLDKGECLVMLDGLDEVPKTQRDKVRRWVDGEMKAYPKSQFILTSRPHGFELRPDEPNIPVTTDLKLKVLDFTPDQKQQFIEKWYGALIQRKWQSLLEHNRQKSESSRLAEEEVEAKSKQEAKDCADDLTKQIFASPALNDLARNPLLITMIATTHRIQTVLPKRRVELYETMCGLLLGTRPYAKKTNLTLTATENKAVLQVLAWQLVLQEKTQFTPQQGEQWIEDILTRCRKDRDLSLKQFWEEIVDIAGLLVEKEAGIYEFSHQTFQEYLAALQIKERGEEALLLEKISNDRWQEVICFYAAMGSATNLINAALDNPNSYTLKLANRCRNEGRDVDPQTSTRLEQALLTLPLSELEFAAEVRLEQRFRRNLMAIDDHRLIDQGHITWGEYQLFLEAQVTGQFHSQATVVQIDTEQINQPVSGITFEDARWFCAWLGTQANLYTTDDTGVYDYRLPTEEELQQFPAREPGQQQLVAWTSSPNSQANALRVVRVQLPNPYKALLNYLANGRWLEADKETANVMLEVAGQKDRGYLDIEDIKRFPCEDLQIIDQLWVKFSGGHFGFSVQKQIYVEIGNKPNGKYYEKEFKQFCDRIGWPFMTPPLDNFGHYDLSNSPSGQLPYSPWGRNVGGIWDGSEVRRGGGSLFSRVETCKL</sequence>
<dbReference type="PANTHER" id="PTHR46844:SF1">
    <property type="entry name" value="SLR5058 PROTEIN"/>
    <property type="match status" value="1"/>
</dbReference>
<keyword evidence="1" id="KW-1133">Transmembrane helix</keyword>
<dbReference type="AlphaFoldDB" id="A0A951U7J7"/>
<dbReference type="SUPFAM" id="SSF52540">
    <property type="entry name" value="P-loop containing nucleoside triphosphate hydrolases"/>
    <property type="match status" value="1"/>
</dbReference>
<dbReference type="SUPFAM" id="SSF140869">
    <property type="entry name" value="GUN4-like"/>
    <property type="match status" value="1"/>
</dbReference>
<feature type="transmembrane region" description="Helical" evidence="1">
    <location>
        <begin position="44"/>
        <end position="65"/>
    </location>
</feature>
<dbReference type="InterPro" id="IPR027417">
    <property type="entry name" value="P-loop_NTPase"/>
</dbReference>
<dbReference type="InterPro" id="IPR007111">
    <property type="entry name" value="NACHT_NTPase"/>
</dbReference>
<dbReference type="InterPro" id="IPR037215">
    <property type="entry name" value="GUN4-like_sf"/>
</dbReference>
<evidence type="ECO:0000313" key="4">
    <source>
        <dbReference type="Proteomes" id="UP000753908"/>
    </source>
</evidence>
<keyword evidence="1" id="KW-0472">Membrane</keyword>
<feature type="transmembrane region" description="Helical" evidence="1">
    <location>
        <begin position="20"/>
        <end position="38"/>
    </location>
</feature>
<feature type="domain" description="NACHT" evidence="2">
    <location>
        <begin position="164"/>
        <end position="294"/>
    </location>
</feature>
<dbReference type="Gene3D" id="3.40.50.300">
    <property type="entry name" value="P-loop containing nucleotide triphosphate hydrolases"/>
    <property type="match status" value="1"/>
</dbReference>
<dbReference type="InterPro" id="IPR008629">
    <property type="entry name" value="GUN4-like"/>
</dbReference>
<reference evidence="3" key="1">
    <citation type="submission" date="2021-05" db="EMBL/GenBank/DDBJ databases">
        <authorList>
            <person name="Pietrasiak N."/>
            <person name="Ward R."/>
            <person name="Stajich J.E."/>
            <person name="Kurbessoian T."/>
        </authorList>
    </citation>
    <scope>NUCLEOTIDE SEQUENCE</scope>
    <source>
        <strain evidence="3">CPER-KK1</strain>
    </source>
</reference>
<organism evidence="3 4">
    <name type="scientific">Symplocastrum torsivum CPER-KK1</name>
    <dbReference type="NCBI Taxonomy" id="450513"/>
    <lineage>
        <taxon>Bacteria</taxon>
        <taxon>Bacillati</taxon>
        <taxon>Cyanobacteriota</taxon>
        <taxon>Cyanophyceae</taxon>
        <taxon>Oscillatoriophycideae</taxon>
        <taxon>Oscillatoriales</taxon>
        <taxon>Microcoleaceae</taxon>
        <taxon>Symplocastrum</taxon>
    </lineage>
</organism>
<protein>
    <submittedName>
        <fullName evidence="3">GUN4 domain-containing protein</fullName>
    </submittedName>
</protein>
<dbReference type="CDD" id="cd16383">
    <property type="entry name" value="GUN4"/>
    <property type="match status" value="1"/>
</dbReference>
<dbReference type="Proteomes" id="UP000753908">
    <property type="component" value="Unassembled WGS sequence"/>
</dbReference>
<comment type="caution">
    <text evidence="3">The sequence shown here is derived from an EMBL/GenBank/DDBJ whole genome shotgun (WGS) entry which is preliminary data.</text>
</comment>
<gene>
    <name evidence="3" type="ORF">KME25_00445</name>
</gene>
<dbReference type="Gene3D" id="1.25.40.620">
    <property type="match status" value="1"/>
</dbReference>
<evidence type="ECO:0000256" key="1">
    <source>
        <dbReference type="SAM" id="Phobius"/>
    </source>
</evidence>
<dbReference type="SUPFAM" id="SSF56436">
    <property type="entry name" value="C-type lectin-like"/>
    <property type="match status" value="1"/>
</dbReference>
<accession>A0A951U7J7</accession>
<reference evidence="3" key="2">
    <citation type="journal article" date="2022" name="Microbiol. Resour. Announc.">
        <title>Metagenome Sequencing to Explore Phylogenomics of Terrestrial Cyanobacteria.</title>
        <authorList>
            <person name="Ward R.D."/>
            <person name="Stajich J.E."/>
            <person name="Johansen J.R."/>
            <person name="Huntemann M."/>
            <person name="Clum A."/>
            <person name="Foster B."/>
            <person name="Foster B."/>
            <person name="Roux S."/>
            <person name="Palaniappan K."/>
            <person name="Varghese N."/>
            <person name="Mukherjee S."/>
            <person name="Reddy T.B.K."/>
            <person name="Daum C."/>
            <person name="Copeland A."/>
            <person name="Chen I.A."/>
            <person name="Ivanova N.N."/>
            <person name="Kyrpides N.C."/>
            <person name="Shapiro N."/>
            <person name="Eloe-Fadrosh E.A."/>
            <person name="Pietrasiak N."/>
        </authorList>
    </citation>
    <scope>NUCLEOTIDE SEQUENCE</scope>
    <source>
        <strain evidence="3">CPER-KK1</strain>
    </source>
</reference>
<dbReference type="InterPro" id="IPR016187">
    <property type="entry name" value="CTDL_fold"/>
</dbReference>
<dbReference type="Pfam" id="PF05729">
    <property type="entry name" value="NACHT"/>
    <property type="match status" value="1"/>
</dbReference>
<dbReference type="EMBL" id="JAHHIF010000001">
    <property type="protein sequence ID" value="MBW4542909.1"/>
    <property type="molecule type" value="Genomic_DNA"/>
</dbReference>